<evidence type="ECO:0000313" key="5">
    <source>
        <dbReference type="Proteomes" id="UP001152797"/>
    </source>
</evidence>
<dbReference type="Proteomes" id="UP001152797">
    <property type="component" value="Unassembled WGS sequence"/>
</dbReference>
<dbReference type="EMBL" id="CAMXCT020005323">
    <property type="protein sequence ID" value="CAL1165406.1"/>
    <property type="molecule type" value="Genomic_DNA"/>
</dbReference>
<organism evidence="2">
    <name type="scientific">Cladocopium goreaui</name>
    <dbReference type="NCBI Taxonomy" id="2562237"/>
    <lineage>
        <taxon>Eukaryota</taxon>
        <taxon>Sar</taxon>
        <taxon>Alveolata</taxon>
        <taxon>Dinophyceae</taxon>
        <taxon>Suessiales</taxon>
        <taxon>Symbiodiniaceae</taxon>
        <taxon>Cladocopium</taxon>
    </lineage>
</organism>
<gene>
    <name evidence="2" type="ORF">C1SCF055_LOCUS37141</name>
</gene>
<reference evidence="2" key="1">
    <citation type="submission" date="2022-10" db="EMBL/GenBank/DDBJ databases">
        <authorList>
            <person name="Chen Y."/>
            <person name="Dougan E. K."/>
            <person name="Chan C."/>
            <person name="Rhodes N."/>
            <person name="Thang M."/>
        </authorList>
    </citation>
    <scope>NUCLEOTIDE SEQUENCE</scope>
</reference>
<name>A0A9P1DM62_9DINO</name>
<dbReference type="OrthoDB" id="440366at2759"/>
<feature type="transmembrane region" description="Helical" evidence="1">
    <location>
        <begin position="90"/>
        <end position="110"/>
    </location>
</feature>
<evidence type="ECO:0000313" key="3">
    <source>
        <dbReference type="EMBL" id="CAL1165406.1"/>
    </source>
</evidence>
<proteinExistence type="predicted"/>
<dbReference type="EMBL" id="CAMXCT010005323">
    <property type="protein sequence ID" value="CAI4012031.1"/>
    <property type="molecule type" value="Genomic_DNA"/>
</dbReference>
<dbReference type="AlphaFoldDB" id="A0A9P1DM62"/>
<accession>A0A9P1DM62</accession>
<evidence type="ECO:0000256" key="1">
    <source>
        <dbReference type="SAM" id="Phobius"/>
    </source>
</evidence>
<keyword evidence="1" id="KW-0812">Transmembrane</keyword>
<comment type="caution">
    <text evidence="2">The sequence shown here is derived from an EMBL/GenBank/DDBJ whole genome shotgun (WGS) entry which is preliminary data.</text>
</comment>
<evidence type="ECO:0000313" key="4">
    <source>
        <dbReference type="EMBL" id="CAL4799343.1"/>
    </source>
</evidence>
<reference evidence="3" key="2">
    <citation type="submission" date="2024-04" db="EMBL/GenBank/DDBJ databases">
        <authorList>
            <person name="Chen Y."/>
            <person name="Shah S."/>
            <person name="Dougan E. K."/>
            <person name="Thang M."/>
            <person name="Chan C."/>
        </authorList>
    </citation>
    <scope>NUCLEOTIDE SEQUENCE [LARGE SCALE GENOMIC DNA]</scope>
</reference>
<dbReference type="EMBL" id="CAMXCT030005323">
    <property type="protein sequence ID" value="CAL4799343.1"/>
    <property type="molecule type" value="Genomic_DNA"/>
</dbReference>
<keyword evidence="5" id="KW-1185">Reference proteome</keyword>
<protein>
    <submittedName>
        <fullName evidence="4">PNPLA domain-containing protein</fullName>
    </submittedName>
</protein>
<sequence length="312" mass="34448">MLRARQVATWQLAKRRVAPWRCARAWCRPCSSEATGERPAPAPAPVLLFRARSLENESRSVENAITFATVGMSGGMGFAFLGLAPLTSPNLFMIGLLLAIFQVQFGYSLITRQLYMQRRRWVMELYRDEVSETAITNHISPAQDKHLVTVVCDANLKRVWTLGNDAATGDTPSMQDIAEKGKMFFYLDREVGEVMDAEGLDALLADSKGIEEEKVEVKPVIGETEELSKRIVQSFSELTRTNLQQMAGKDGGSPIQQLDVLERAAKITGVSFMTMGLLFYVMGNWSAQNAIHRAAQSYTPSPASHASPAKAT</sequence>
<keyword evidence="1" id="KW-0472">Membrane</keyword>
<evidence type="ECO:0000313" key="2">
    <source>
        <dbReference type="EMBL" id="CAI4012031.1"/>
    </source>
</evidence>
<keyword evidence="1" id="KW-1133">Transmembrane helix</keyword>
<feature type="transmembrane region" description="Helical" evidence="1">
    <location>
        <begin position="64"/>
        <end position="84"/>
    </location>
</feature>